<dbReference type="Gene3D" id="3.30.470.20">
    <property type="entry name" value="ATP-grasp fold, B domain"/>
    <property type="match status" value="1"/>
</dbReference>
<dbReference type="GO" id="GO:0009432">
    <property type="term" value="P:SOS response"/>
    <property type="evidence" value="ECO:0007669"/>
    <property type="project" value="TreeGrafter"/>
</dbReference>
<dbReference type="Pfam" id="PF02655">
    <property type="entry name" value="ATP-grasp_3"/>
    <property type="match status" value="1"/>
</dbReference>
<accession>C7LY50</accession>
<dbReference type="EMBL" id="CP001631">
    <property type="protein sequence ID" value="ACU53658.1"/>
    <property type="molecule type" value="Genomic_DNA"/>
</dbReference>
<dbReference type="GO" id="GO:0018169">
    <property type="term" value="F:ribosomal S6-glutamic acid ligase activity"/>
    <property type="evidence" value="ECO:0007669"/>
    <property type="project" value="TreeGrafter"/>
</dbReference>
<dbReference type="PANTHER" id="PTHR21621:SF0">
    <property type="entry name" value="BETA-CITRYLGLUTAMATE SYNTHASE B-RELATED"/>
    <property type="match status" value="1"/>
</dbReference>
<dbReference type="OrthoDB" id="9803907at2"/>
<dbReference type="Proteomes" id="UP000000771">
    <property type="component" value="Chromosome"/>
</dbReference>
<dbReference type="HOGENOM" id="CLU_054353_0_2_11"/>
<dbReference type="KEGG" id="afo:Afer_0708"/>
<protein>
    <submittedName>
        <fullName evidence="2">RimK domain protein ATP-grasp</fullName>
    </submittedName>
</protein>
<dbReference type="PANTHER" id="PTHR21621">
    <property type="entry name" value="RIBOSOMAL PROTEIN S6 MODIFICATION PROTEIN"/>
    <property type="match status" value="1"/>
</dbReference>
<dbReference type="RefSeq" id="WP_015798147.1">
    <property type="nucleotide sequence ID" value="NC_013124.1"/>
</dbReference>
<feature type="domain" description="ATP-grasp fold PylC-type" evidence="1">
    <location>
        <begin position="85"/>
        <end position="233"/>
    </location>
</feature>
<evidence type="ECO:0000313" key="2">
    <source>
        <dbReference type="EMBL" id="ACU53658.1"/>
    </source>
</evidence>
<dbReference type="AlphaFoldDB" id="C7LY50"/>
<dbReference type="GO" id="GO:0005524">
    <property type="term" value="F:ATP binding"/>
    <property type="evidence" value="ECO:0007669"/>
    <property type="project" value="InterPro"/>
</dbReference>
<sequence>MSRVLLCYDPWSLARNVHFARALRDGLERHFGSCSLRMVGPGDRPALAADTAIAIARSRDRELRRWLADRLPVVVNPPLLALIGNDKLATARWLAEHELPGPPTTPSWLAHRAFSATDLVVKPRAGHGGHGVRIVPAAAPPRCDLDAWITQAFVQGGERVLRAYVVGSTIAAWTERRAADGVAANLSRGASGHLATPTRESHRLATRVMGLIGPGYYGIDLFEHDDDVVVNEIEDVVGARTLARAGIDVVDLVVQAVAHSAVR</sequence>
<dbReference type="SUPFAM" id="SSF56059">
    <property type="entry name" value="Glutathione synthetase ATP-binding domain-like"/>
    <property type="match status" value="1"/>
</dbReference>
<dbReference type="GO" id="GO:0005737">
    <property type="term" value="C:cytoplasm"/>
    <property type="evidence" value="ECO:0007669"/>
    <property type="project" value="TreeGrafter"/>
</dbReference>
<dbReference type="GO" id="GO:0046872">
    <property type="term" value="F:metal ion binding"/>
    <property type="evidence" value="ECO:0007669"/>
    <property type="project" value="InterPro"/>
</dbReference>
<dbReference type="STRING" id="525909.Afer_0708"/>
<gene>
    <name evidence="2" type="ordered locus">Afer_0708</name>
</gene>
<name>C7LY50_ACIFD</name>
<reference evidence="2 3" key="1">
    <citation type="journal article" date="2009" name="Stand. Genomic Sci.">
        <title>Complete genome sequence of Acidimicrobium ferrooxidans type strain (ICP).</title>
        <authorList>
            <person name="Clum A."/>
            <person name="Nolan M."/>
            <person name="Lang E."/>
            <person name="Glavina Del Rio T."/>
            <person name="Tice H."/>
            <person name="Copeland A."/>
            <person name="Cheng J.F."/>
            <person name="Lucas S."/>
            <person name="Chen F."/>
            <person name="Bruce D."/>
            <person name="Goodwin L."/>
            <person name="Pitluck S."/>
            <person name="Ivanova N."/>
            <person name="Mavrommatis K."/>
            <person name="Mikhailova N."/>
            <person name="Pati A."/>
            <person name="Chen A."/>
            <person name="Palaniappan K."/>
            <person name="Goker M."/>
            <person name="Spring S."/>
            <person name="Land M."/>
            <person name="Hauser L."/>
            <person name="Chang Y.J."/>
            <person name="Jeffries C.C."/>
            <person name="Chain P."/>
            <person name="Bristow J."/>
            <person name="Eisen J.A."/>
            <person name="Markowitz V."/>
            <person name="Hugenholtz P."/>
            <person name="Kyrpides N.C."/>
            <person name="Klenk H.P."/>
            <person name="Lapidus A."/>
        </authorList>
    </citation>
    <scope>NUCLEOTIDE SEQUENCE [LARGE SCALE GENOMIC DNA]</scope>
    <source>
        <strain evidence="3">DSM 10331 / JCM 15462 / NBRC 103882 / ICP</strain>
    </source>
</reference>
<proteinExistence type="predicted"/>
<evidence type="ECO:0000259" key="1">
    <source>
        <dbReference type="Pfam" id="PF02655"/>
    </source>
</evidence>
<keyword evidence="3" id="KW-1185">Reference proteome</keyword>
<evidence type="ECO:0000313" key="3">
    <source>
        <dbReference type="Proteomes" id="UP000000771"/>
    </source>
</evidence>
<organism evidence="2 3">
    <name type="scientific">Acidimicrobium ferrooxidans (strain DSM 10331 / JCM 15462 / NBRC 103882 / ICP)</name>
    <dbReference type="NCBI Taxonomy" id="525909"/>
    <lineage>
        <taxon>Bacteria</taxon>
        <taxon>Bacillati</taxon>
        <taxon>Actinomycetota</taxon>
        <taxon>Acidimicrobiia</taxon>
        <taxon>Acidimicrobiales</taxon>
        <taxon>Acidimicrobiaceae</taxon>
        <taxon>Acidimicrobium</taxon>
    </lineage>
</organism>
<dbReference type="eggNOG" id="COG0189">
    <property type="taxonomic scope" value="Bacteria"/>
</dbReference>
<dbReference type="InterPro" id="IPR003806">
    <property type="entry name" value="ATP-grasp_PylC-type"/>
</dbReference>